<protein>
    <submittedName>
        <fullName evidence="2">Diacylglycerol kinase</fullName>
        <ecNumber evidence="2">2.7.1.107</ecNumber>
    </submittedName>
</protein>
<proteinExistence type="predicted"/>
<comment type="caution">
    <text evidence="2">The sequence shown here is derived from an EMBL/GenBank/DDBJ whole genome shotgun (WGS) entry which is preliminary data.</text>
</comment>
<feature type="domain" description="YegS/DAGK C-terminal" evidence="1">
    <location>
        <begin position="31"/>
        <end position="161"/>
    </location>
</feature>
<dbReference type="InterPro" id="IPR045540">
    <property type="entry name" value="YegS/DAGK_C"/>
</dbReference>
<reference evidence="2" key="1">
    <citation type="submission" date="2019-08" db="EMBL/GenBank/DDBJ databases">
        <authorList>
            <person name="Kucharzyk K."/>
            <person name="Murdoch R.W."/>
            <person name="Higgins S."/>
            <person name="Loffler F."/>
        </authorList>
    </citation>
    <scope>NUCLEOTIDE SEQUENCE</scope>
</reference>
<dbReference type="InterPro" id="IPR016064">
    <property type="entry name" value="NAD/diacylglycerol_kinase_sf"/>
</dbReference>
<accession>A0A645BWV4</accession>
<name>A0A645BWV4_9ZZZZ</name>
<gene>
    <name evidence="2" type="primary">dagK_23</name>
    <name evidence="2" type="ORF">SDC9_113141</name>
</gene>
<dbReference type="EC" id="2.7.1.107" evidence="2"/>
<keyword evidence="2" id="KW-0808">Transferase</keyword>
<dbReference type="AlphaFoldDB" id="A0A645BWV4"/>
<sequence>MGQFNGRPFLYVAAFGAFTEVSYGTPQPFKNTFGHLAYLLEGVSRLGSLKGYPLRVEHEGGVLEDEFLFGMVSNTVSVGGFKGLPACDVKLDDGLLEVVLVRQPKTAADVQAVLRAMALRQPSADGPVTAFHAAEVIFTCAESLPWTLDGEFGGAPERAEILTRRHGTTIVHGK</sequence>
<dbReference type="Pfam" id="PF19279">
    <property type="entry name" value="YegS_C"/>
    <property type="match status" value="1"/>
</dbReference>
<dbReference type="EMBL" id="VSSQ01020960">
    <property type="protein sequence ID" value="MPM66234.1"/>
    <property type="molecule type" value="Genomic_DNA"/>
</dbReference>
<dbReference type="GO" id="GO:0004143">
    <property type="term" value="F:ATP-dependent diacylglycerol kinase activity"/>
    <property type="evidence" value="ECO:0007669"/>
    <property type="project" value="UniProtKB-EC"/>
</dbReference>
<evidence type="ECO:0000313" key="2">
    <source>
        <dbReference type="EMBL" id="MPM66234.1"/>
    </source>
</evidence>
<keyword evidence="2" id="KW-0418">Kinase</keyword>
<evidence type="ECO:0000259" key="1">
    <source>
        <dbReference type="Pfam" id="PF19279"/>
    </source>
</evidence>
<dbReference type="Gene3D" id="2.60.200.40">
    <property type="match status" value="1"/>
</dbReference>
<organism evidence="2">
    <name type="scientific">bioreactor metagenome</name>
    <dbReference type="NCBI Taxonomy" id="1076179"/>
    <lineage>
        <taxon>unclassified sequences</taxon>
        <taxon>metagenomes</taxon>
        <taxon>ecological metagenomes</taxon>
    </lineage>
</organism>
<dbReference type="SUPFAM" id="SSF111331">
    <property type="entry name" value="NAD kinase/diacylglycerol kinase-like"/>
    <property type="match status" value="1"/>
</dbReference>